<accession>A0A0E9XJB8</accession>
<name>A0A0E9XJB8_ANGAN</name>
<protein>
    <submittedName>
        <fullName evidence="1">Uncharacterized protein</fullName>
    </submittedName>
</protein>
<sequence length="9" mass="1035">MHPRGPRNA</sequence>
<reference evidence="1" key="2">
    <citation type="journal article" date="2015" name="Fish Shellfish Immunol.">
        <title>Early steps in the European eel (Anguilla anguilla)-Vibrio vulnificus interaction in the gills: Role of the RtxA13 toxin.</title>
        <authorList>
            <person name="Callol A."/>
            <person name="Pajuelo D."/>
            <person name="Ebbesson L."/>
            <person name="Teles M."/>
            <person name="MacKenzie S."/>
            <person name="Amaro C."/>
        </authorList>
    </citation>
    <scope>NUCLEOTIDE SEQUENCE</scope>
</reference>
<organism evidence="1">
    <name type="scientific">Anguilla anguilla</name>
    <name type="common">European freshwater eel</name>
    <name type="synonym">Muraena anguilla</name>
    <dbReference type="NCBI Taxonomy" id="7936"/>
    <lineage>
        <taxon>Eukaryota</taxon>
        <taxon>Metazoa</taxon>
        <taxon>Chordata</taxon>
        <taxon>Craniata</taxon>
        <taxon>Vertebrata</taxon>
        <taxon>Euteleostomi</taxon>
        <taxon>Actinopterygii</taxon>
        <taxon>Neopterygii</taxon>
        <taxon>Teleostei</taxon>
        <taxon>Anguilliformes</taxon>
        <taxon>Anguillidae</taxon>
        <taxon>Anguilla</taxon>
    </lineage>
</organism>
<proteinExistence type="predicted"/>
<dbReference type="EMBL" id="GBXM01005833">
    <property type="protein sequence ID" value="JAI02745.1"/>
    <property type="molecule type" value="Transcribed_RNA"/>
</dbReference>
<reference evidence="1" key="1">
    <citation type="submission" date="2014-11" db="EMBL/GenBank/DDBJ databases">
        <authorList>
            <person name="Amaro Gonzalez C."/>
        </authorList>
    </citation>
    <scope>NUCLEOTIDE SEQUENCE</scope>
</reference>
<evidence type="ECO:0000313" key="1">
    <source>
        <dbReference type="EMBL" id="JAI02745.1"/>
    </source>
</evidence>